<sequence>MAIIKLLTGSVYGTAEAVATEVKVALEQGGHTVIKAEGLEAVLRDGADAVLVCTSTTGQGDLPDNLQPLYRELKERFPLLGHLAYGIIALGDSSYGETYCGGGKQMDELLAELTAKRIADPLMIDACETASPEEVAVPWAVEWARQL</sequence>
<keyword evidence="1" id="KW-0285">Flavoprotein</keyword>
<dbReference type="InterPro" id="IPR029039">
    <property type="entry name" value="Flavoprotein-like_sf"/>
</dbReference>
<dbReference type="EMBL" id="BAABFL010000453">
    <property type="protein sequence ID" value="GAA4651468.1"/>
    <property type="molecule type" value="Genomic_DNA"/>
</dbReference>
<comment type="caution">
    <text evidence="5">The sequence shown here is derived from an EMBL/GenBank/DDBJ whole genome shotgun (WGS) entry which is preliminary data.</text>
</comment>
<evidence type="ECO:0000313" key="6">
    <source>
        <dbReference type="Proteomes" id="UP001500604"/>
    </source>
</evidence>
<dbReference type="PROSITE" id="PS50902">
    <property type="entry name" value="FLAVODOXIN_LIKE"/>
    <property type="match status" value="1"/>
</dbReference>
<dbReference type="NCBIfam" id="NF005989">
    <property type="entry name" value="PRK08105.1"/>
    <property type="match status" value="1"/>
</dbReference>
<reference evidence="6" key="1">
    <citation type="journal article" date="2019" name="Int. J. Syst. Evol. Microbiol.">
        <title>The Global Catalogue of Microorganisms (GCM) 10K type strain sequencing project: providing services to taxonomists for standard genome sequencing and annotation.</title>
        <authorList>
            <consortium name="The Broad Institute Genomics Platform"/>
            <consortium name="The Broad Institute Genome Sequencing Center for Infectious Disease"/>
            <person name="Wu L."/>
            <person name="Ma J."/>
        </authorList>
    </citation>
    <scope>NUCLEOTIDE SEQUENCE [LARGE SCALE GENOMIC DNA]</scope>
    <source>
        <strain evidence="6">JCM 17805</strain>
    </source>
</reference>
<dbReference type="SUPFAM" id="SSF52218">
    <property type="entry name" value="Flavoproteins"/>
    <property type="match status" value="1"/>
</dbReference>
<dbReference type="Proteomes" id="UP001500604">
    <property type="component" value="Unassembled WGS sequence"/>
</dbReference>
<keyword evidence="6" id="KW-1185">Reference proteome</keyword>
<dbReference type="PANTHER" id="PTHR19384:SF84">
    <property type="entry name" value="METHIONINE SYNTHASE REDUCTASE"/>
    <property type="match status" value="1"/>
</dbReference>
<evidence type="ECO:0000259" key="4">
    <source>
        <dbReference type="PROSITE" id="PS50902"/>
    </source>
</evidence>
<evidence type="ECO:0000256" key="1">
    <source>
        <dbReference type="ARBA" id="ARBA00022630"/>
    </source>
</evidence>
<proteinExistence type="predicted"/>
<organism evidence="5 6">
    <name type="scientific">Kistimonas scapharcae</name>
    <dbReference type="NCBI Taxonomy" id="1036133"/>
    <lineage>
        <taxon>Bacteria</taxon>
        <taxon>Pseudomonadati</taxon>
        <taxon>Pseudomonadota</taxon>
        <taxon>Gammaproteobacteria</taxon>
        <taxon>Oceanospirillales</taxon>
        <taxon>Endozoicomonadaceae</taxon>
        <taxon>Kistimonas</taxon>
    </lineage>
</organism>
<dbReference type="Gene3D" id="3.40.50.360">
    <property type="match status" value="1"/>
</dbReference>
<protein>
    <submittedName>
        <fullName evidence="5">Flavodoxin</fullName>
    </submittedName>
</protein>
<evidence type="ECO:0000256" key="3">
    <source>
        <dbReference type="ARBA" id="ARBA00022982"/>
    </source>
</evidence>
<feature type="domain" description="Flavodoxin-like" evidence="4">
    <location>
        <begin position="4"/>
        <end position="144"/>
    </location>
</feature>
<evidence type="ECO:0000313" key="5">
    <source>
        <dbReference type="EMBL" id="GAA4651468.1"/>
    </source>
</evidence>
<keyword evidence="3" id="KW-0813">Transport</keyword>
<dbReference type="PANTHER" id="PTHR19384">
    <property type="entry name" value="NITRIC OXIDE SYNTHASE-RELATED"/>
    <property type="match status" value="1"/>
</dbReference>
<dbReference type="InterPro" id="IPR008254">
    <property type="entry name" value="Flavodoxin/NO_synth"/>
</dbReference>
<dbReference type="PRINTS" id="PR00369">
    <property type="entry name" value="FLAVODOXIN"/>
</dbReference>
<keyword evidence="2" id="KW-0288">FMN</keyword>
<evidence type="ECO:0000256" key="2">
    <source>
        <dbReference type="ARBA" id="ARBA00022643"/>
    </source>
</evidence>
<dbReference type="Pfam" id="PF00258">
    <property type="entry name" value="Flavodoxin_1"/>
    <property type="match status" value="1"/>
</dbReference>
<name>A0ABP8V5C6_9GAMM</name>
<dbReference type="InterPro" id="IPR001094">
    <property type="entry name" value="Flavdoxin-like"/>
</dbReference>
<dbReference type="RefSeq" id="WP_345197842.1">
    <property type="nucleotide sequence ID" value="NZ_BAABFL010000453.1"/>
</dbReference>
<accession>A0ABP8V5C6</accession>
<keyword evidence="3" id="KW-0249">Electron transport</keyword>
<gene>
    <name evidence="5" type="ORF">GCM10023116_37520</name>
</gene>